<evidence type="ECO:0000313" key="3">
    <source>
        <dbReference type="EMBL" id="JAC13722.1"/>
    </source>
</evidence>
<organism evidence="3">
    <name type="scientific">Triatoma infestans</name>
    <name type="common">Assassin bug</name>
    <dbReference type="NCBI Taxonomy" id="30076"/>
    <lineage>
        <taxon>Eukaryota</taxon>
        <taxon>Metazoa</taxon>
        <taxon>Ecdysozoa</taxon>
        <taxon>Arthropoda</taxon>
        <taxon>Hexapoda</taxon>
        <taxon>Insecta</taxon>
        <taxon>Pterygota</taxon>
        <taxon>Neoptera</taxon>
        <taxon>Paraneoptera</taxon>
        <taxon>Hemiptera</taxon>
        <taxon>Heteroptera</taxon>
        <taxon>Panheteroptera</taxon>
        <taxon>Cimicomorpha</taxon>
        <taxon>Reduviidae</taxon>
        <taxon>Triatominae</taxon>
        <taxon>Triatoma</taxon>
    </lineage>
</organism>
<dbReference type="GO" id="GO:0036297">
    <property type="term" value="P:interstrand cross-link repair"/>
    <property type="evidence" value="ECO:0007669"/>
    <property type="project" value="InterPro"/>
</dbReference>
<dbReference type="PANTHER" id="PTHR12047:SF2">
    <property type="entry name" value="FANCONI ANEMIA GROUP A PROTEIN"/>
    <property type="match status" value="1"/>
</dbReference>
<sequence>FTSASLLKLSMAKNIQFYYLLDDEYRKTLKQIKRYFTIDAEEAFGLLKQWMKEHEHFPPLELIWWFHKERVLLATTYFYIKKDYCNYFYQVFEEIYSLDHGKKEKQIIEIISGVLCALINTMKHSDDALQFLMEEIIDNIIIKITKIIESDSLRRSPIYDIKNCSYIEEECLQTFACLHLKYILSLPSEYSVHSVVEIHTKQWTSNFLPLFLKEHIKEVLSVVPLQKVIEEINERVIESNFSWKYIFIIITVFIKNADNALAIKGAVDSWLKQSLEEDHCNSLYLAVLIARHCCYEKARYFQSYANWFSTLNFKNSKFFTVFFQFLTEILPYEPPLYLKIHLNKVPTAPQGCQSLLIDYILLAKTRLADLNESGEYIGLFSDYHETDEEGQQADVARVVAYYVKNKEIAKPLLEAYVLRRQYYEKVFLKQLLKVPEREDADRAEVIRKLYSMGKVPSSLFNTWANL</sequence>
<reference evidence="3" key="1">
    <citation type="journal article" date="2014" name="PLoS Negl. Trop. Dis.">
        <title>An updated insight into the Sialotranscriptome of Triatoma infestans: developmental stage and geographic variations.</title>
        <authorList>
            <person name="Schwarz A."/>
            <person name="Medrano-Mercado N."/>
            <person name="Schaub G.A."/>
            <person name="Struchiner C.J."/>
            <person name="Bargues M.D."/>
            <person name="Levy M.Z."/>
            <person name="Ribeiro J.M."/>
        </authorList>
    </citation>
    <scope>NUCLEOTIDE SEQUENCE</scope>
    <source>
        <strain evidence="3">Chile</strain>
        <tissue evidence="3">Salivary glands</tissue>
    </source>
</reference>
<feature type="domain" description="Fanconi anaemia group A protein N-terminal" evidence="1">
    <location>
        <begin position="54"/>
        <end position="371"/>
    </location>
</feature>
<evidence type="ECO:0000259" key="1">
    <source>
        <dbReference type="Pfam" id="PF15865"/>
    </source>
</evidence>
<protein>
    <submittedName>
        <fullName evidence="3">Putative fanconi anemia group a protein</fullName>
    </submittedName>
</protein>
<name>A0A023EX27_TRIIF</name>
<dbReference type="InterPro" id="IPR031729">
    <property type="entry name" value="Fanconi_A_N"/>
</dbReference>
<accession>A0A023EX27</accession>
<dbReference type="InterPro" id="IPR055386">
    <property type="entry name" value="FANCA_helical"/>
</dbReference>
<dbReference type="Pfam" id="PF24781">
    <property type="entry name" value="FANCA_helical"/>
    <property type="match status" value="1"/>
</dbReference>
<dbReference type="InterPro" id="IPR003516">
    <property type="entry name" value="FANCA"/>
</dbReference>
<dbReference type="PANTHER" id="PTHR12047">
    <property type="entry name" value="FANCONI ANEMIA GROUP A PROTEIN"/>
    <property type="match status" value="1"/>
</dbReference>
<dbReference type="Pfam" id="PF15865">
    <property type="entry name" value="Fanconi_A_N"/>
    <property type="match status" value="1"/>
</dbReference>
<dbReference type="AlphaFoldDB" id="A0A023EX27"/>
<dbReference type="EMBL" id="GBBI01004990">
    <property type="protein sequence ID" value="JAC13722.1"/>
    <property type="molecule type" value="mRNA"/>
</dbReference>
<feature type="domain" description="Fanconi anaemia group A protein helical" evidence="2">
    <location>
        <begin position="392"/>
        <end position="463"/>
    </location>
</feature>
<evidence type="ECO:0000259" key="2">
    <source>
        <dbReference type="Pfam" id="PF24781"/>
    </source>
</evidence>
<feature type="non-terminal residue" evidence="3">
    <location>
        <position position="1"/>
    </location>
</feature>
<dbReference type="GO" id="GO:0043240">
    <property type="term" value="C:Fanconi anaemia nuclear complex"/>
    <property type="evidence" value="ECO:0007669"/>
    <property type="project" value="InterPro"/>
</dbReference>
<proteinExistence type="evidence at transcript level"/>